<organism evidence="1">
    <name type="scientific">hydrothermal vent metagenome</name>
    <dbReference type="NCBI Taxonomy" id="652676"/>
    <lineage>
        <taxon>unclassified sequences</taxon>
        <taxon>metagenomes</taxon>
        <taxon>ecological metagenomes</taxon>
    </lineage>
</organism>
<reference evidence="1" key="1">
    <citation type="submission" date="2018-06" db="EMBL/GenBank/DDBJ databases">
        <authorList>
            <person name="Zhirakovskaya E."/>
        </authorList>
    </citation>
    <scope>NUCLEOTIDE SEQUENCE</scope>
</reference>
<accession>A0A3B0RUP6</accession>
<sequence length="111" mass="11892">MLAFPVDSHPAMRLIELTGELSPQLSELGIETPFALLVARPEAQVLFHPLNNIEHALAREIENISTMGNLLGAAIELDSENADDSAAMGHIVKLVRAGAITKLAEPQGQTE</sequence>
<gene>
    <name evidence="1" type="ORF">MNBD_ALPHA04-513</name>
</gene>
<dbReference type="AlphaFoldDB" id="A0A3B0RUP6"/>
<evidence type="ECO:0000313" key="1">
    <source>
        <dbReference type="EMBL" id="VAV92216.1"/>
    </source>
</evidence>
<dbReference type="EMBL" id="UOEF01000137">
    <property type="protein sequence ID" value="VAV92216.1"/>
    <property type="molecule type" value="Genomic_DNA"/>
</dbReference>
<proteinExistence type="predicted"/>
<name>A0A3B0RUP6_9ZZZZ</name>
<protein>
    <submittedName>
        <fullName evidence="1">Uncharacterized protein</fullName>
    </submittedName>
</protein>